<keyword evidence="2" id="KW-0808">Transferase</keyword>
<evidence type="ECO:0000313" key="2">
    <source>
        <dbReference type="EMBL" id="OQB74076.1"/>
    </source>
</evidence>
<dbReference type="AlphaFoldDB" id="A0A1V6CB26"/>
<dbReference type="Gene3D" id="3.30.930.10">
    <property type="entry name" value="Bira Bifunctional Protein, Domain 2"/>
    <property type="match status" value="1"/>
</dbReference>
<dbReference type="GO" id="GO:0033819">
    <property type="term" value="F:lipoyl(octanoyl) transferase activity"/>
    <property type="evidence" value="ECO:0007669"/>
    <property type="project" value="UniProtKB-EC"/>
</dbReference>
<evidence type="ECO:0000259" key="1">
    <source>
        <dbReference type="PROSITE" id="PS51733"/>
    </source>
</evidence>
<reference evidence="2" key="1">
    <citation type="submission" date="2017-02" db="EMBL/GenBank/DDBJ databases">
        <title>Delving into the versatile metabolic prowess of the omnipresent phylum Bacteroidetes.</title>
        <authorList>
            <person name="Nobu M.K."/>
            <person name="Mei R."/>
            <person name="Narihiro T."/>
            <person name="Kuroda K."/>
            <person name="Liu W.-T."/>
        </authorList>
    </citation>
    <scope>NUCLEOTIDE SEQUENCE</scope>
    <source>
        <strain evidence="2">ADurb.Bin131</strain>
    </source>
</reference>
<keyword evidence="2" id="KW-0012">Acyltransferase</keyword>
<dbReference type="PROSITE" id="PS51733">
    <property type="entry name" value="BPL_LPL_CATALYTIC"/>
    <property type="match status" value="1"/>
</dbReference>
<dbReference type="PANTHER" id="PTHR43679:SF2">
    <property type="entry name" value="OCTANOYL-[GCVH]:PROTEIN N-OCTANOYLTRANSFERASE"/>
    <property type="match status" value="1"/>
</dbReference>
<name>A0A1V6CB26_UNCT6</name>
<protein>
    <submittedName>
        <fullName evidence="2">Octanoyltransferase LipM</fullName>
        <ecNumber evidence="2">2.3.1.181</ecNumber>
    </submittedName>
</protein>
<dbReference type="EC" id="2.3.1.181" evidence="2"/>
<dbReference type="SUPFAM" id="SSF55681">
    <property type="entry name" value="Class II aaRS and biotin synthetases"/>
    <property type="match status" value="1"/>
</dbReference>
<dbReference type="PANTHER" id="PTHR43679">
    <property type="entry name" value="OCTANOYLTRANSFERASE LIPM-RELATED"/>
    <property type="match status" value="1"/>
</dbReference>
<accession>A0A1V6CB26</accession>
<dbReference type="EMBL" id="MWDQ01000052">
    <property type="protein sequence ID" value="OQB74076.1"/>
    <property type="molecule type" value="Genomic_DNA"/>
</dbReference>
<dbReference type="InterPro" id="IPR050664">
    <property type="entry name" value="Octanoyltrans_LipM/LipL"/>
</dbReference>
<dbReference type="Proteomes" id="UP000485562">
    <property type="component" value="Unassembled WGS sequence"/>
</dbReference>
<dbReference type="InterPro" id="IPR045864">
    <property type="entry name" value="aa-tRNA-synth_II/BPL/LPL"/>
</dbReference>
<sequence length="256" mass="29111">MTKKHWLVAITKDISPAMNMAFDSIMWNIAKANLDTGILRFYTWKPSGVSLGTNQKPENLVDTDFCKKNNIPVVARITGGSAIFHDKEITYSFSSANDEKFFPGPLSSYEKICGALKSGLKKLGVDVQWRGTSVGREPSLTNRDCFSLSTRHDLVIDGKKIIGSAQRKDRTSFLQHGSLLIDVRQNLWKSIFLQKPDFTKIISLSEILTEVPDFERIVSVLVNGFEEFFDQKFERFEFSTKDIENAKKIERDFILL</sequence>
<proteinExistence type="predicted"/>
<feature type="domain" description="BPL/LPL catalytic" evidence="1">
    <location>
        <begin position="33"/>
        <end position="233"/>
    </location>
</feature>
<comment type="caution">
    <text evidence="2">The sequence shown here is derived from an EMBL/GenBank/DDBJ whole genome shotgun (WGS) entry which is preliminary data.</text>
</comment>
<dbReference type="CDD" id="cd16443">
    <property type="entry name" value="LplA"/>
    <property type="match status" value="1"/>
</dbReference>
<organism evidence="2">
    <name type="scientific">candidate division TA06 bacterium ADurb.Bin131</name>
    <dbReference type="NCBI Taxonomy" id="1852827"/>
    <lineage>
        <taxon>Bacteria</taxon>
        <taxon>Bacteria division TA06</taxon>
    </lineage>
</organism>
<gene>
    <name evidence="2" type="primary">lipM</name>
    <name evidence="2" type="ORF">BWX89_00641</name>
</gene>
<dbReference type="Pfam" id="PF21948">
    <property type="entry name" value="LplA-B_cat"/>
    <property type="match status" value="1"/>
</dbReference>
<dbReference type="InterPro" id="IPR004143">
    <property type="entry name" value="BPL_LPL_catalytic"/>
</dbReference>